<dbReference type="PANTHER" id="PTHR10120">
    <property type="entry name" value="CAAX PRENYL PROTEASE 1"/>
    <property type="match status" value="1"/>
</dbReference>
<feature type="transmembrane region" description="Helical" evidence="9">
    <location>
        <begin position="175"/>
        <end position="198"/>
    </location>
</feature>
<dbReference type="GO" id="GO:0046872">
    <property type="term" value="F:metal ion binding"/>
    <property type="evidence" value="ECO:0007669"/>
    <property type="project" value="UniProtKB-KW"/>
</dbReference>
<gene>
    <name evidence="12" type="ORF">Aru02nite_43750</name>
</gene>
<feature type="transmembrane region" description="Helical" evidence="9">
    <location>
        <begin position="329"/>
        <end position="350"/>
    </location>
</feature>
<comment type="caution">
    <text evidence="12">The sequence shown here is derived from an EMBL/GenBank/DDBJ whole genome shotgun (WGS) entry which is preliminary data.</text>
</comment>
<keyword evidence="5 8" id="KW-0482">Metalloprotease</keyword>
<reference evidence="12" key="1">
    <citation type="submission" date="2021-01" db="EMBL/GenBank/DDBJ databases">
        <title>Whole genome shotgun sequence of Actinocatenispora rupis NBRC 107355.</title>
        <authorList>
            <person name="Komaki H."/>
            <person name="Tamura T."/>
        </authorList>
    </citation>
    <scope>NUCLEOTIDE SEQUENCE</scope>
    <source>
        <strain evidence="12">NBRC 107355</strain>
    </source>
</reference>
<feature type="binding site" evidence="7">
    <location>
        <position position="281"/>
    </location>
    <ligand>
        <name>Zn(2+)</name>
        <dbReference type="ChEBI" id="CHEBI:29105"/>
        <note>catalytic</note>
    </ligand>
</feature>
<name>A0A8J3J880_9ACTN</name>
<evidence type="ECO:0000256" key="8">
    <source>
        <dbReference type="RuleBase" id="RU003983"/>
    </source>
</evidence>
<dbReference type="EMBL" id="BOMB01000024">
    <property type="protein sequence ID" value="GID13486.1"/>
    <property type="molecule type" value="Genomic_DNA"/>
</dbReference>
<keyword evidence="2 7" id="KW-0479">Metal-binding</keyword>
<dbReference type="GO" id="GO:0071586">
    <property type="term" value="P:CAAX-box protein processing"/>
    <property type="evidence" value="ECO:0007669"/>
    <property type="project" value="InterPro"/>
</dbReference>
<feature type="active site" description="Proton donor" evidence="6">
    <location>
        <position position="359"/>
    </location>
</feature>
<evidence type="ECO:0000259" key="10">
    <source>
        <dbReference type="Pfam" id="PF01435"/>
    </source>
</evidence>
<feature type="transmembrane region" description="Helical" evidence="9">
    <location>
        <begin position="65"/>
        <end position="83"/>
    </location>
</feature>
<evidence type="ECO:0000256" key="3">
    <source>
        <dbReference type="ARBA" id="ARBA00022801"/>
    </source>
</evidence>
<dbReference type="RefSeq" id="WP_203660569.1">
    <property type="nucleotide sequence ID" value="NZ_BAAAZM010000011.1"/>
</dbReference>
<evidence type="ECO:0000256" key="4">
    <source>
        <dbReference type="ARBA" id="ARBA00022833"/>
    </source>
</evidence>
<protein>
    <recommendedName>
        <fullName evidence="14">STE24 endopeptidase</fullName>
    </recommendedName>
</protein>
<organism evidence="12 13">
    <name type="scientific">Actinocatenispora rupis</name>
    <dbReference type="NCBI Taxonomy" id="519421"/>
    <lineage>
        <taxon>Bacteria</taxon>
        <taxon>Bacillati</taxon>
        <taxon>Actinomycetota</taxon>
        <taxon>Actinomycetes</taxon>
        <taxon>Micromonosporales</taxon>
        <taxon>Micromonosporaceae</taxon>
        <taxon>Actinocatenispora</taxon>
    </lineage>
</organism>
<dbReference type="GO" id="GO:0004222">
    <property type="term" value="F:metalloendopeptidase activity"/>
    <property type="evidence" value="ECO:0007669"/>
    <property type="project" value="InterPro"/>
</dbReference>
<feature type="domain" description="CAAX prenyl protease 1 N-terminal" evidence="11">
    <location>
        <begin position="74"/>
        <end position="204"/>
    </location>
</feature>
<evidence type="ECO:0000256" key="9">
    <source>
        <dbReference type="SAM" id="Phobius"/>
    </source>
</evidence>
<dbReference type="InterPro" id="IPR001915">
    <property type="entry name" value="Peptidase_M48"/>
</dbReference>
<dbReference type="Pfam" id="PF16491">
    <property type="entry name" value="Peptidase_M48_N"/>
    <property type="match status" value="1"/>
</dbReference>
<evidence type="ECO:0000256" key="6">
    <source>
        <dbReference type="PIRSR" id="PIRSR627057-1"/>
    </source>
</evidence>
<keyword evidence="9" id="KW-0472">Membrane</keyword>
<evidence type="ECO:0000313" key="13">
    <source>
        <dbReference type="Proteomes" id="UP000612808"/>
    </source>
</evidence>
<keyword evidence="9" id="KW-0812">Transmembrane</keyword>
<sequence>MSGTAGAATGAGVLLVLLVVVVSVAVPWRWARPTRAQRAAAVRSMPADGVAEGRRLHGELRPTRYVGIAVDLVVALVLGLTPLGGDLVHAVGAAVGGGRLVTAVLGGLVLGALGTLVGLPVTVWRRRILRRYGLLTQRFVGWLADLGRGAVLGVVLGGGALLGFFALTGAYPGGWWLPLAGAAALVSVLLSLVFPVLVEPLFNRFTPMPAGPQRDDLLALAAADGVPVRSVLVADASRRTRAVNAYVSGFGPTRRIVVFDTLLSAAPEAEVRLVVAHELGHARYRDVLFGTVLGALGAAFAVCVLYLVGTWHGLLALAGARDFTDPRSAALLFALVTVGQLVASPAGALVSRRLEARADAHALDLTGESGTFAAMQRRLALRNLADVDPPTLEHVLFDSHPSTAERIAAAGADPAP</sequence>
<dbReference type="InterPro" id="IPR027057">
    <property type="entry name" value="CAXX_Prtase_1"/>
</dbReference>
<proteinExistence type="inferred from homology"/>
<feature type="transmembrane region" description="Helical" evidence="9">
    <location>
        <begin position="146"/>
        <end position="169"/>
    </location>
</feature>
<evidence type="ECO:0000256" key="2">
    <source>
        <dbReference type="ARBA" id="ARBA00022723"/>
    </source>
</evidence>
<feature type="transmembrane region" description="Helical" evidence="9">
    <location>
        <begin position="103"/>
        <end position="125"/>
    </location>
</feature>
<dbReference type="AlphaFoldDB" id="A0A8J3J880"/>
<keyword evidence="3 8" id="KW-0378">Hydrolase</keyword>
<dbReference type="Pfam" id="PF01435">
    <property type="entry name" value="Peptidase_M48"/>
    <property type="match status" value="1"/>
</dbReference>
<keyword evidence="13" id="KW-1185">Reference proteome</keyword>
<feature type="binding site" evidence="7">
    <location>
        <position position="355"/>
    </location>
    <ligand>
        <name>Zn(2+)</name>
        <dbReference type="ChEBI" id="CHEBI:29105"/>
        <note>catalytic</note>
    </ligand>
</feature>
<feature type="binding site" evidence="7">
    <location>
        <position position="277"/>
    </location>
    <ligand>
        <name>Zn(2+)</name>
        <dbReference type="ChEBI" id="CHEBI:29105"/>
        <note>catalytic</note>
    </ligand>
</feature>
<evidence type="ECO:0000259" key="11">
    <source>
        <dbReference type="Pfam" id="PF16491"/>
    </source>
</evidence>
<evidence type="ECO:0000256" key="7">
    <source>
        <dbReference type="PIRSR" id="PIRSR627057-2"/>
    </source>
</evidence>
<feature type="transmembrane region" description="Helical" evidence="9">
    <location>
        <begin position="6"/>
        <end position="28"/>
    </location>
</feature>
<feature type="domain" description="Peptidase M48" evidence="10">
    <location>
        <begin position="218"/>
        <end position="410"/>
    </location>
</feature>
<evidence type="ECO:0008006" key="14">
    <source>
        <dbReference type="Google" id="ProtNLM"/>
    </source>
</evidence>
<feature type="transmembrane region" description="Helical" evidence="9">
    <location>
        <begin position="287"/>
        <end position="309"/>
    </location>
</feature>
<keyword evidence="1 8" id="KW-0645">Protease</keyword>
<evidence type="ECO:0000256" key="5">
    <source>
        <dbReference type="ARBA" id="ARBA00023049"/>
    </source>
</evidence>
<dbReference type="InterPro" id="IPR032456">
    <property type="entry name" value="Peptidase_M48_N"/>
</dbReference>
<dbReference type="Gene3D" id="3.30.2010.10">
    <property type="entry name" value="Metalloproteases ('zincins'), catalytic domain"/>
    <property type="match status" value="1"/>
</dbReference>
<comment type="cofactor">
    <cofactor evidence="7 8">
        <name>Zn(2+)</name>
        <dbReference type="ChEBI" id="CHEBI:29105"/>
    </cofactor>
    <text evidence="7 8">Binds 1 zinc ion per subunit.</text>
</comment>
<comment type="similarity">
    <text evidence="8">Belongs to the peptidase M48 family.</text>
</comment>
<keyword evidence="9" id="KW-1133">Transmembrane helix</keyword>
<dbReference type="Proteomes" id="UP000612808">
    <property type="component" value="Unassembled WGS sequence"/>
</dbReference>
<keyword evidence="4 7" id="KW-0862">Zinc</keyword>
<accession>A0A8J3J880</accession>
<feature type="active site" evidence="6">
    <location>
        <position position="278"/>
    </location>
</feature>
<evidence type="ECO:0000313" key="12">
    <source>
        <dbReference type="EMBL" id="GID13486.1"/>
    </source>
</evidence>
<evidence type="ECO:0000256" key="1">
    <source>
        <dbReference type="ARBA" id="ARBA00022670"/>
    </source>
</evidence>
<dbReference type="CDD" id="cd07343">
    <property type="entry name" value="M48A_Zmpste24p_like"/>
    <property type="match status" value="1"/>
</dbReference>